<comment type="caution">
    <text evidence="1">The sequence shown here is derived from an EMBL/GenBank/DDBJ whole genome shotgun (WGS) entry which is preliminary data.</text>
</comment>
<reference evidence="1" key="1">
    <citation type="submission" date="2023-04" db="EMBL/GenBank/DDBJ databases">
        <title>Ambrosiozyma monospora NBRC 10751.</title>
        <authorList>
            <person name="Ichikawa N."/>
            <person name="Sato H."/>
            <person name="Tonouchi N."/>
        </authorList>
    </citation>
    <scope>NUCLEOTIDE SEQUENCE</scope>
    <source>
        <strain evidence="1">NBRC 10751</strain>
    </source>
</reference>
<accession>A0ACB5T810</accession>
<gene>
    <name evidence="1" type="ORF">Amon02_000586300</name>
</gene>
<dbReference type="EMBL" id="BSXS01004422">
    <property type="protein sequence ID" value="GME82961.1"/>
    <property type="molecule type" value="Genomic_DNA"/>
</dbReference>
<protein>
    <submittedName>
        <fullName evidence="1">Unnamed protein product</fullName>
    </submittedName>
</protein>
<dbReference type="Proteomes" id="UP001165064">
    <property type="component" value="Unassembled WGS sequence"/>
</dbReference>
<sequence length="376" mass="43405">MLCRHNEVNHTKKTRTHTTHETNESNVEDPHNHKRPRLSDSAFGKDNLNPELNENVSQINYVSGPKNLNGIDINTSPINESNRVNQEGQYQAIEINHTSNQNENHADPKKPDDKHIDDIVDGLLDGKFPGVGAGTNHRLRKKDKESDKSAELSEESDDLIEISNEKNAETKELSENKNGNKENVKFVHIVLKNMISDHIPYLHLELYCMFVYDNLLPRVWPYQYFDNHVEVLAEEIPGVCFLKSEELINKLNEVYFKFDELHRRIYYCKGDCCAFTGKNLKSEVCPHCEEPKDESFWYSYISPVYLLSSIMANKELRTTIEKRNGFIMSDLFHSELYKKIKTIKIATKKKGHRVIHTKHDFMLTLYSSKVGAGLAK</sequence>
<name>A0ACB5T810_AMBMO</name>
<proteinExistence type="predicted"/>
<evidence type="ECO:0000313" key="2">
    <source>
        <dbReference type="Proteomes" id="UP001165064"/>
    </source>
</evidence>
<evidence type="ECO:0000313" key="1">
    <source>
        <dbReference type="EMBL" id="GME82961.1"/>
    </source>
</evidence>
<organism evidence="1 2">
    <name type="scientific">Ambrosiozyma monospora</name>
    <name type="common">Yeast</name>
    <name type="synonym">Endomycopsis monosporus</name>
    <dbReference type="NCBI Taxonomy" id="43982"/>
    <lineage>
        <taxon>Eukaryota</taxon>
        <taxon>Fungi</taxon>
        <taxon>Dikarya</taxon>
        <taxon>Ascomycota</taxon>
        <taxon>Saccharomycotina</taxon>
        <taxon>Pichiomycetes</taxon>
        <taxon>Pichiales</taxon>
        <taxon>Pichiaceae</taxon>
        <taxon>Ambrosiozyma</taxon>
    </lineage>
</organism>
<keyword evidence="2" id="KW-1185">Reference proteome</keyword>